<dbReference type="InterPro" id="IPR050186">
    <property type="entry name" value="TPT_transporter"/>
</dbReference>
<dbReference type="PANTHER" id="PTHR11132">
    <property type="entry name" value="SOLUTE CARRIER FAMILY 35"/>
    <property type="match status" value="1"/>
</dbReference>
<feature type="transmembrane region" description="Helical" evidence="5">
    <location>
        <begin position="187"/>
        <end position="207"/>
    </location>
</feature>
<evidence type="ECO:0000313" key="7">
    <source>
        <dbReference type="Proteomes" id="UP001189429"/>
    </source>
</evidence>
<reference evidence="6" key="1">
    <citation type="submission" date="2023-10" db="EMBL/GenBank/DDBJ databases">
        <authorList>
            <person name="Chen Y."/>
            <person name="Shah S."/>
            <person name="Dougan E. K."/>
            <person name="Thang M."/>
            <person name="Chan C."/>
        </authorList>
    </citation>
    <scope>NUCLEOTIDE SEQUENCE [LARGE SCALE GENOMIC DNA]</scope>
</reference>
<feature type="transmembrane region" description="Helical" evidence="5">
    <location>
        <begin position="250"/>
        <end position="270"/>
    </location>
</feature>
<evidence type="ECO:0000256" key="1">
    <source>
        <dbReference type="ARBA" id="ARBA00004141"/>
    </source>
</evidence>
<evidence type="ECO:0000256" key="4">
    <source>
        <dbReference type="ARBA" id="ARBA00023136"/>
    </source>
</evidence>
<keyword evidence="4 5" id="KW-0472">Membrane</keyword>
<comment type="subcellular location">
    <subcellularLocation>
        <location evidence="1">Membrane</location>
        <topology evidence="1">Multi-pass membrane protein</topology>
    </subcellularLocation>
</comment>
<gene>
    <name evidence="6" type="ORF">PCOR1329_LOCUS77316</name>
</gene>
<feature type="transmembrane region" description="Helical" evidence="5">
    <location>
        <begin position="276"/>
        <end position="292"/>
    </location>
</feature>
<keyword evidence="7" id="KW-1185">Reference proteome</keyword>
<feature type="transmembrane region" description="Helical" evidence="5">
    <location>
        <begin position="103"/>
        <end position="125"/>
    </location>
</feature>
<protein>
    <recommendedName>
        <fullName evidence="8">Sugar phosphate transporter domain-containing protein</fullName>
    </recommendedName>
</protein>
<evidence type="ECO:0000256" key="3">
    <source>
        <dbReference type="ARBA" id="ARBA00022989"/>
    </source>
</evidence>
<feature type="transmembrane region" description="Helical" evidence="5">
    <location>
        <begin position="145"/>
        <end position="166"/>
    </location>
</feature>
<evidence type="ECO:0000313" key="6">
    <source>
        <dbReference type="EMBL" id="CAK0899894.1"/>
    </source>
</evidence>
<name>A0ABN9XP10_9DINO</name>
<keyword evidence="2 5" id="KW-0812">Transmembrane</keyword>
<evidence type="ECO:0000256" key="5">
    <source>
        <dbReference type="SAM" id="Phobius"/>
    </source>
</evidence>
<keyword evidence="3 5" id="KW-1133">Transmembrane helix</keyword>
<dbReference type="Proteomes" id="UP001189429">
    <property type="component" value="Unassembled WGS sequence"/>
</dbReference>
<evidence type="ECO:0000256" key="2">
    <source>
        <dbReference type="ARBA" id="ARBA00022692"/>
    </source>
</evidence>
<feature type="transmembrane region" description="Helical" evidence="5">
    <location>
        <begin position="219"/>
        <end position="238"/>
    </location>
</feature>
<dbReference type="EMBL" id="CAUYUJ010020690">
    <property type="protein sequence ID" value="CAK0899894.1"/>
    <property type="molecule type" value="Genomic_DNA"/>
</dbReference>
<feature type="transmembrane region" description="Helical" evidence="5">
    <location>
        <begin position="12"/>
        <end position="30"/>
    </location>
</feature>
<feature type="transmembrane region" description="Helical" evidence="5">
    <location>
        <begin position="42"/>
        <end position="60"/>
    </location>
</feature>
<comment type="caution">
    <text evidence="6">The sequence shown here is derived from an EMBL/GenBank/DDBJ whole genome shotgun (WGS) entry which is preliminary data.</text>
</comment>
<accession>A0ABN9XP10</accession>
<sequence>MSAGVGDGRSIRLTTGVSVAAYATCSSLAIVTNKVAIHHVPLPGLIFCSQLAATVGFILVLRTSKLIEADLFSWSAVATFIPYICSFNLSLYSNGRALAASNIETVIVFRALSPLCVSVLDWMFLGRELPDALVGAVGYVHADSQFALLGVSAYKWVCLNLAGIVFEMTYGKRLISGVQFRSPVWGATFYTNALGLLPMFATAIAAGEASRFPTTKIDLQATCWLCVSCVIGIGISWSGWNCRSKVSATAYTLLGVVCKLVSVILNVLIWDKHASPSGMLWLLVCLVCSAAYRQAPPRKNLTGSPDRDDPKERGSSAEMQYMIGSATCEIKSPGGSRKDSCGM</sequence>
<evidence type="ECO:0008006" key="8">
    <source>
        <dbReference type="Google" id="ProtNLM"/>
    </source>
</evidence>
<feature type="transmembrane region" description="Helical" evidence="5">
    <location>
        <begin position="72"/>
        <end position="91"/>
    </location>
</feature>
<organism evidence="6 7">
    <name type="scientific">Prorocentrum cordatum</name>
    <dbReference type="NCBI Taxonomy" id="2364126"/>
    <lineage>
        <taxon>Eukaryota</taxon>
        <taxon>Sar</taxon>
        <taxon>Alveolata</taxon>
        <taxon>Dinophyceae</taxon>
        <taxon>Prorocentrales</taxon>
        <taxon>Prorocentraceae</taxon>
        <taxon>Prorocentrum</taxon>
    </lineage>
</organism>
<proteinExistence type="predicted"/>